<dbReference type="InterPro" id="IPR018934">
    <property type="entry name" value="RIO_dom"/>
</dbReference>
<evidence type="ECO:0000256" key="2">
    <source>
        <dbReference type="ARBA" id="ARBA00022527"/>
    </source>
</evidence>
<dbReference type="InterPro" id="IPR011009">
    <property type="entry name" value="Kinase-like_dom_sf"/>
</dbReference>
<name>A0A2V1DKB6_9PLEO</name>
<comment type="catalytic activity">
    <reaction evidence="7">
        <text>L-threonyl-[protein] + ATP = O-phospho-L-threonyl-[protein] + ADP + H(+)</text>
        <dbReference type="Rhea" id="RHEA:46608"/>
        <dbReference type="Rhea" id="RHEA-COMP:11060"/>
        <dbReference type="Rhea" id="RHEA-COMP:11605"/>
        <dbReference type="ChEBI" id="CHEBI:15378"/>
        <dbReference type="ChEBI" id="CHEBI:30013"/>
        <dbReference type="ChEBI" id="CHEBI:30616"/>
        <dbReference type="ChEBI" id="CHEBI:61977"/>
        <dbReference type="ChEBI" id="CHEBI:456216"/>
        <dbReference type="EC" id="2.7.11.1"/>
    </reaction>
</comment>
<evidence type="ECO:0000313" key="11">
    <source>
        <dbReference type="Proteomes" id="UP000244855"/>
    </source>
</evidence>
<dbReference type="EC" id="2.7.11.1" evidence="1"/>
<keyword evidence="5" id="KW-0418">Kinase</keyword>
<evidence type="ECO:0000256" key="1">
    <source>
        <dbReference type="ARBA" id="ARBA00012513"/>
    </source>
</evidence>
<evidence type="ECO:0000256" key="7">
    <source>
        <dbReference type="ARBA" id="ARBA00047899"/>
    </source>
</evidence>
<evidence type="ECO:0000256" key="3">
    <source>
        <dbReference type="ARBA" id="ARBA00022679"/>
    </source>
</evidence>
<dbReference type="Proteomes" id="UP000244855">
    <property type="component" value="Unassembled WGS sequence"/>
</dbReference>
<keyword evidence="3" id="KW-0808">Transferase</keyword>
<dbReference type="SUPFAM" id="SSF56112">
    <property type="entry name" value="Protein kinase-like (PK-like)"/>
    <property type="match status" value="1"/>
</dbReference>
<keyword evidence="6" id="KW-0067">ATP-binding</keyword>
<dbReference type="Pfam" id="PF01163">
    <property type="entry name" value="RIO1"/>
    <property type="match status" value="1"/>
</dbReference>
<sequence length="274" mass="30945">MTASDTMLNCLVDSSECLYRVRRGMGQSSRIVYVCIEDPTIVPEDERTYGPSLLKHLKKLPEWNQIWTTLTIYKDDGNIRCRTNEFPPPALPRPRCPGDYPLYQITQLPTLQSFRQRVSQVQLGSMTCILKIATFSHEIPWLAQEVKAYHVLAMLGSNLVPRLLGYACEQDRIVGFLCETIVGRVPTIDDIEACRRALRQLHSQGIVHGDITKYNIVMTAEGPKFIDLEEAIISSSESDKAPGFAELKDKEIESLEAVLCDESGRGRPWTINVM</sequence>
<dbReference type="InterPro" id="IPR008266">
    <property type="entry name" value="Tyr_kinase_AS"/>
</dbReference>
<gene>
    <name evidence="10" type="ORF">DM02DRAFT_615653</name>
</gene>
<evidence type="ECO:0000256" key="6">
    <source>
        <dbReference type="ARBA" id="ARBA00022840"/>
    </source>
</evidence>
<dbReference type="STRING" id="97972.A0A2V1DKB6"/>
<proteinExistence type="predicted"/>
<evidence type="ECO:0000259" key="9">
    <source>
        <dbReference type="Pfam" id="PF01163"/>
    </source>
</evidence>
<evidence type="ECO:0000256" key="8">
    <source>
        <dbReference type="ARBA" id="ARBA00048679"/>
    </source>
</evidence>
<reference evidence="10 11" key="1">
    <citation type="journal article" date="2018" name="Sci. Rep.">
        <title>Comparative genomics provides insights into the lifestyle and reveals functional heterogeneity of dark septate endophytic fungi.</title>
        <authorList>
            <person name="Knapp D.G."/>
            <person name="Nemeth J.B."/>
            <person name="Barry K."/>
            <person name="Hainaut M."/>
            <person name="Henrissat B."/>
            <person name="Johnson J."/>
            <person name="Kuo A."/>
            <person name="Lim J.H.P."/>
            <person name="Lipzen A."/>
            <person name="Nolan M."/>
            <person name="Ohm R.A."/>
            <person name="Tamas L."/>
            <person name="Grigoriev I.V."/>
            <person name="Spatafora J.W."/>
            <person name="Nagy L.G."/>
            <person name="Kovacs G.M."/>
        </authorList>
    </citation>
    <scope>NUCLEOTIDE SEQUENCE [LARGE SCALE GENOMIC DNA]</scope>
    <source>
        <strain evidence="10 11">DSE2036</strain>
    </source>
</reference>
<evidence type="ECO:0000313" key="10">
    <source>
        <dbReference type="EMBL" id="PVH98622.1"/>
    </source>
</evidence>
<comment type="catalytic activity">
    <reaction evidence="8">
        <text>L-seryl-[protein] + ATP = O-phospho-L-seryl-[protein] + ADP + H(+)</text>
        <dbReference type="Rhea" id="RHEA:17989"/>
        <dbReference type="Rhea" id="RHEA-COMP:9863"/>
        <dbReference type="Rhea" id="RHEA-COMP:11604"/>
        <dbReference type="ChEBI" id="CHEBI:15378"/>
        <dbReference type="ChEBI" id="CHEBI:29999"/>
        <dbReference type="ChEBI" id="CHEBI:30616"/>
        <dbReference type="ChEBI" id="CHEBI:83421"/>
        <dbReference type="ChEBI" id="CHEBI:456216"/>
        <dbReference type="EC" id="2.7.11.1"/>
    </reaction>
</comment>
<dbReference type="Gene3D" id="1.10.510.10">
    <property type="entry name" value="Transferase(Phosphotransferase) domain 1"/>
    <property type="match status" value="1"/>
</dbReference>
<dbReference type="PROSITE" id="PS00109">
    <property type="entry name" value="PROTEIN_KINASE_TYR"/>
    <property type="match status" value="1"/>
</dbReference>
<dbReference type="GO" id="GO:0005524">
    <property type="term" value="F:ATP binding"/>
    <property type="evidence" value="ECO:0007669"/>
    <property type="project" value="UniProtKB-KW"/>
</dbReference>
<organism evidence="10 11">
    <name type="scientific">Periconia macrospinosa</name>
    <dbReference type="NCBI Taxonomy" id="97972"/>
    <lineage>
        <taxon>Eukaryota</taxon>
        <taxon>Fungi</taxon>
        <taxon>Dikarya</taxon>
        <taxon>Ascomycota</taxon>
        <taxon>Pezizomycotina</taxon>
        <taxon>Dothideomycetes</taxon>
        <taxon>Pleosporomycetidae</taxon>
        <taxon>Pleosporales</taxon>
        <taxon>Massarineae</taxon>
        <taxon>Periconiaceae</taxon>
        <taxon>Periconia</taxon>
    </lineage>
</organism>
<keyword evidence="11" id="KW-1185">Reference proteome</keyword>
<dbReference type="EMBL" id="KZ805409">
    <property type="protein sequence ID" value="PVH98622.1"/>
    <property type="molecule type" value="Genomic_DNA"/>
</dbReference>
<protein>
    <recommendedName>
        <fullName evidence="1">non-specific serine/threonine protein kinase</fullName>
        <ecNumber evidence="1">2.7.11.1</ecNumber>
    </recommendedName>
</protein>
<dbReference type="OrthoDB" id="2687876at2759"/>
<accession>A0A2V1DKB6</accession>
<keyword evidence="2" id="KW-0723">Serine/threonine-protein kinase</keyword>
<evidence type="ECO:0000256" key="4">
    <source>
        <dbReference type="ARBA" id="ARBA00022741"/>
    </source>
</evidence>
<feature type="domain" description="RIO-type" evidence="9">
    <location>
        <begin position="198"/>
        <end position="234"/>
    </location>
</feature>
<dbReference type="AlphaFoldDB" id="A0A2V1DKB6"/>
<evidence type="ECO:0000256" key="5">
    <source>
        <dbReference type="ARBA" id="ARBA00022777"/>
    </source>
</evidence>
<keyword evidence="4" id="KW-0547">Nucleotide-binding</keyword>
<dbReference type="GO" id="GO:0004674">
    <property type="term" value="F:protein serine/threonine kinase activity"/>
    <property type="evidence" value="ECO:0007669"/>
    <property type="project" value="UniProtKB-KW"/>
</dbReference>